<evidence type="ECO:0008006" key="4">
    <source>
        <dbReference type="Google" id="ProtNLM"/>
    </source>
</evidence>
<keyword evidence="1" id="KW-0732">Signal</keyword>
<evidence type="ECO:0000256" key="1">
    <source>
        <dbReference type="SAM" id="SignalP"/>
    </source>
</evidence>
<evidence type="ECO:0000313" key="2">
    <source>
        <dbReference type="EMBL" id="SHG73924.1"/>
    </source>
</evidence>
<dbReference type="Proteomes" id="UP000184287">
    <property type="component" value="Unassembled WGS sequence"/>
</dbReference>
<evidence type="ECO:0000313" key="3">
    <source>
        <dbReference type="Proteomes" id="UP000184287"/>
    </source>
</evidence>
<dbReference type="EMBL" id="FQUQ01000007">
    <property type="protein sequence ID" value="SHG73924.1"/>
    <property type="molecule type" value="Genomic_DNA"/>
</dbReference>
<dbReference type="AlphaFoldDB" id="A0A1M5M9A9"/>
<gene>
    <name evidence="2" type="ORF">SAMN04488522_107113</name>
</gene>
<sequence length="437" mass="47009">MKKLILGLASLGLAANFAQAQSSVWEGSKGPKLAVVAPVRTDLQTAPISPEPLPLDQAQEGIQDDQNDPARSKTFSKSFPMDASDKLNLSNKYGDVLIRIWDKREVKVDVEIKAYSSQDGDAQRLLDETSIEAGKTGDVVSFRTIMGNRDGNYGSRVRNGKVVWKREIKVNYVVYMPASNSLSMSTQYGNMTMGNFSGPLYAKVQYGNFTAGSLNSNNNYISVQYGKADVEEVNVATIKQQYGSGLNIGTVGTLDLNAQYVGVNIKKVKGNATIKQQYGQGLNLGSVDNLDLDAQYANVTIGTINGNATIKQQYNNISITSVNKLVIKGQYANVKLGSLKGDGTFKVAYNKLIIDQVTSGCRNLMIDADYAGVSLGFGSGYHADFDVRTSYGGFKPGPASSRTISDDDNTKQYSGKIGNGGGAKISIKADYGTVSFN</sequence>
<name>A0A1M5M9A9_9SPHI</name>
<feature type="signal peptide" evidence="1">
    <location>
        <begin position="1"/>
        <end position="20"/>
    </location>
</feature>
<proteinExistence type="predicted"/>
<organism evidence="2 3">
    <name type="scientific">Pedobacter caeni</name>
    <dbReference type="NCBI Taxonomy" id="288992"/>
    <lineage>
        <taxon>Bacteria</taxon>
        <taxon>Pseudomonadati</taxon>
        <taxon>Bacteroidota</taxon>
        <taxon>Sphingobacteriia</taxon>
        <taxon>Sphingobacteriales</taxon>
        <taxon>Sphingobacteriaceae</taxon>
        <taxon>Pedobacter</taxon>
    </lineage>
</organism>
<dbReference type="OrthoDB" id="1117657at2"/>
<protein>
    <recommendedName>
        <fullName evidence="4">Adhesin domain-containing protein</fullName>
    </recommendedName>
</protein>
<feature type="chain" id="PRO_5012906354" description="Adhesin domain-containing protein" evidence="1">
    <location>
        <begin position="21"/>
        <end position="437"/>
    </location>
</feature>
<dbReference type="RefSeq" id="WP_143166969.1">
    <property type="nucleotide sequence ID" value="NZ_FQUQ01000007.1"/>
</dbReference>
<keyword evidence="3" id="KW-1185">Reference proteome</keyword>
<accession>A0A1M5M9A9</accession>
<dbReference type="STRING" id="288992.SAMN04488522_107113"/>
<reference evidence="3" key="1">
    <citation type="submission" date="2016-11" db="EMBL/GenBank/DDBJ databases">
        <authorList>
            <person name="Varghese N."/>
            <person name="Submissions S."/>
        </authorList>
    </citation>
    <scope>NUCLEOTIDE SEQUENCE [LARGE SCALE GENOMIC DNA]</scope>
    <source>
        <strain evidence="3">DSM 16990</strain>
    </source>
</reference>